<sequence length="1872" mass="212994">MNLVTSTKANSNLKYIWNGFEFKDKNDQTILSLKFNETTITLYDHKDDLEYISPYTNESTAYSGKFESLSLGWSRLGLFLMNNDFNSLIKIPTRNNFEFNKITKLVHDNIPLNFTLKQDFMYPNEILFQGYHSCSLFNDCKSKSISCESQVVSETCNRNMNKTQWIIETNITDTQINNGTWGPNFELTELLSAFNINNGLEDVLSIYIFNQRIAIQNHIGHSICDGIYPESRSLNIGDTIVWSIGVDDNKLLYLNVMNENKSKFYSVCTLKYNEDFNYFKFIYPRGYSPSRSIFTQKIGDFPNGGFESSNPTEGNNGFYRPDLNNETGLYEPEKKYNSSFPFFPVGIIPAPISGNYHNTPPGYYYNKTSNLFVKYPNNTSNELHPYQFQELSPGTKECDLYILSICNSTIVNLKPTGSLFQSGWTLFASINTGIPESDQISSSSTNIGTYNYGFQFINTFTSKIVLSINLYDNFTEIKNEITGEKAVSVSPQCGPLCSTYKGGYFTFWMSYDSLNEEISISIDRNRQILLKLRNAQAVSSFDRIQPCCNSVHNECLLVENIHCKGFNATLKDPPVFHHENILWMNFKLPTQNCNSPFNLNENFWYGYFFTNKDKAILSILFNETLISLYDWKNQQEFYSPYTDGSLVYQGQNLTIGVGWSRLGFFLLNKDSESLINIKSMTDFSFDKISNHGESLNPSIFLLKSGFLYPNEVLVHGYRECSFFENCVSNSLSCNSQVLSQICSNPTAGMSWEIETEIMNTQVNNGTWGKRFKSQDIMNVFALSPNGKLVSFVNPNSNGNLEDPGFIYILKDRLVLQNHLGSVCSGPLPGAKEVNFGDKIKLSIGIDSMSMLYLNVFNEDDNEYNTVCTIGKIENGWRFKYIFPIGHSPSVSSFVQIKLGFPDGGFKPTSTEPDSLYNPPFDKTTGTYHPELKYFNSYLYFPSSIVPAPIDGNEANTPPGYFYNRTSSLFEKEQVSQNPEINPYAPEYIKKGVDICDLSLFSVCNSTGVDLKPDNTFFNSDWTLMVMMSTGNPETQEILGENNLKRQNYRYEFFNSNTNSLILSITYSDSLVSLTNEQNGITVYSSSPQCGPFCSTYTNGFFTFWVTYSKIKSSYTITVNRNKEKLLFLNGIDESFNQIRGKNNTSSSTTTLPPDLSGGCKLSIGTACTGGFGYFDKTNDSTWKEGVYVTIRFKFPKVVKKRFTYYLDSSLRTLSSQTVFSLTLINKDLNVGSILFEPNKLKAVLNETSITTQYSNGRIYSEGDDIEITLLRINGLFYIMDSNGLAMIEYPSLLLSEDEIKSKLNFTFTDIYPSIPTRLIFSVQNYQGYPFVLLNGYLHSTLTNYCGVDQTTIVNQAAKGVCNYPKKGMEWDIYTKTVNTKLNSGYYGDLYDNEELISAYNINNGTHNTLGFLFYRKFVVLINLITHEQCSGIHPDSEILKFGMDHDWSIGYNGNSIFLNEGKLSKNFNKFTICTLPLSREMLPFKYLIPVGESPYSKMRVTQFGRGFPENGYPITEKNNEVPINGVFMVQILITNFDYFVQKQIADERFKEFKELFISSIKSSYGPKNKHVGIVSLTPRNVQVNKVGNTALQTAKGDILVTFYMHSQVGQKLADFSLEVSIKVIFNPTSLFGQIFEWSQLNFLTSGASPPIEKVINNTSCMGIYKKKTELETIVNKYGYYSDLVTEYLPESVVGYFSFNHIIPNVPTFDDHQRFVLSFKKRLGELLEIDYKSIGVIAVADTPIENGVLGYGVLSFYINSNSLELSTALIEQLSIRLSNPNNVFTKNMDWKQIEVGYCNKPKFYMYQHDRRDGRRFNHYSLDNINLNDENDPFYISSDNENIDNQNEYEDIDNSEEISQGLDEFINSFSHHNN</sequence>
<comment type="caution">
    <text evidence="1">The sequence shown here is derived from an EMBL/GenBank/DDBJ whole genome shotgun (WGS) entry which is preliminary data.</text>
</comment>
<proteinExistence type="predicted"/>
<accession>A0ABX5B9Y3</accession>
<dbReference type="Proteomes" id="UP001429100">
    <property type="component" value="Unassembled WGS sequence"/>
</dbReference>
<dbReference type="EMBL" id="JTAI01000028">
    <property type="protein sequence ID" value="PPS92766.1"/>
    <property type="molecule type" value="Genomic_DNA"/>
</dbReference>
<name>A0ABX5B9Y3_CRYHO</name>
<keyword evidence="2" id="KW-1185">Reference proteome</keyword>
<evidence type="ECO:0000313" key="2">
    <source>
        <dbReference type="Proteomes" id="UP001429100"/>
    </source>
</evidence>
<reference evidence="1 2" key="2">
    <citation type="submission" date="2017-10" db="EMBL/GenBank/DDBJ databases">
        <title>Consistent, comparative and evidence-based genome annotation and re-annotation for the closely-related species, Cryptosporidium parvum, C. hominis and C. tyzzeri.</title>
        <authorList>
            <person name="Baptista R.P."/>
            <person name="Li Y."/>
            <person name="Sateriale A."/>
            <person name="Striepen B."/>
            <person name="Kissinger J.C."/>
        </authorList>
    </citation>
    <scope>NUCLEOTIDE SEQUENCE [LARGE SCALE GENOMIC DNA]</scope>
    <source>
        <strain evidence="1">30976</strain>
    </source>
</reference>
<evidence type="ECO:0000313" key="1">
    <source>
        <dbReference type="EMBL" id="PPS92766.1"/>
    </source>
</evidence>
<gene>
    <name evidence="1" type="ORF">GY17_00002593</name>
</gene>
<organism evidence="1 2">
    <name type="scientific">Cryptosporidium hominis</name>
    <dbReference type="NCBI Taxonomy" id="237895"/>
    <lineage>
        <taxon>Eukaryota</taxon>
        <taxon>Sar</taxon>
        <taxon>Alveolata</taxon>
        <taxon>Apicomplexa</taxon>
        <taxon>Conoidasida</taxon>
        <taxon>Coccidia</taxon>
        <taxon>Eucoccidiorida</taxon>
        <taxon>Eimeriorina</taxon>
        <taxon>Cryptosporidiidae</taxon>
        <taxon>Cryptosporidium</taxon>
    </lineage>
</organism>
<reference evidence="1 2" key="1">
    <citation type="submission" date="2014-11" db="EMBL/GenBank/DDBJ databases">
        <title>Comparative genomic analysis of Cryptosporidium hominis reveals occurrence of genetic recombination in virulent subtypes.</title>
        <authorList>
            <person name="Guo Y."/>
            <person name="Tang K."/>
            <person name="Frace M."/>
            <person name="Li N."/>
            <person name="Roellig D.M."/>
            <person name="Sammons S."/>
            <person name="Knipe K."/>
            <person name="Rowe L."/>
            <person name="Feng Y."/>
            <person name="Xiao L."/>
        </authorList>
    </citation>
    <scope>NUCLEOTIDE SEQUENCE [LARGE SCALE GENOMIC DNA]</scope>
    <source>
        <strain evidence="1">30976</strain>
    </source>
</reference>
<protein>
    <submittedName>
        <fullName evidence="1">Uncharacterized protein</fullName>
    </submittedName>
</protein>